<evidence type="ECO:0000313" key="2">
    <source>
        <dbReference type="EMBL" id="MBK4733815.1"/>
    </source>
</evidence>
<accession>A0A934SNQ6</accession>
<dbReference type="EMBL" id="JAEPBG010000001">
    <property type="protein sequence ID" value="MBK4733815.1"/>
    <property type="molecule type" value="Genomic_DNA"/>
</dbReference>
<sequence>MSRRLFTLTPLCLLIAGCVQPAPVLDSHLGDAVTMLKAQQIINPEAGRNPDPVAGIDGKAGKSGYDQYQKSYRAQEPQTNVFTIGIGR</sequence>
<name>A0A934SNQ6_9BURK</name>
<feature type="chain" id="PRO_5037964227" evidence="1">
    <location>
        <begin position="22"/>
        <end position="88"/>
    </location>
</feature>
<comment type="caution">
    <text evidence="2">The sequence shown here is derived from an EMBL/GenBank/DDBJ whole genome shotgun (WGS) entry which is preliminary data.</text>
</comment>
<proteinExistence type="predicted"/>
<dbReference type="AlphaFoldDB" id="A0A934SNQ6"/>
<organism evidence="2 3">
    <name type="scientific">Noviherbaspirillum pedocola</name>
    <dbReference type="NCBI Taxonomy" id="2801341"/>
    <lineage>
        <taxon>Bacteria</taxon>
        <taxon>Pseudomonadati</taxon>
        <taxon>Pseudomonadota</taxon>
        <taxon>Betaproteobacteria</taxon>
        <taxon>Burkholderiales</taxon>
        <taxon>Oxalobacteraceae</taxon>
        <taxon>Noviherbaspirillum</taxon>
    </lineage>
</organism>
<keyword evidence="3" id="KW-1185">Reference proteome</keyword>
<protein>
    <submittedName>
        <fullName evidence="2">Pilus assembly protein</fullName>
    </submittedName>
</protein>
<keyword evidence="1" id="KW-0732">Signal</keyword>
<reference evidence="2" key="1">
    <citation type="submission" date="2021-01" db="EMBL/GenBank/DDBJ databases">
        <title>Genome sequence of strain Noviherbaspirillum sp. DKR-6.</title>
        <authorList>
            <person name="Chaudhary D.K."/>
        </authorList>
    </citation>
    <scope>NUCLEOTIDE SEQUENCE</scope>
    <source>
        <strain evidence="2">DKR-6</strain>
    </source>
</reference>
<evidence type="ECO:0000256" key="1">
    <source>
        <dbReference type="SAM" id="SignalP"/>
    </source>
</evidence>
<evidence type="ECO:0000313" key="3">
    <source>
        <dbReference type="Proteomes" id="UP000622890"/>
    </source>
</evidence>
<feature type="signal peptide" evidence="1">
    <location>
        <begin position="1"/>
        <end position="21"/>
    </location>
</feature>
<dbReference type="PROSITE" id="PS51257">
    <property type="entry name" value="PROKAR_LIPOPROTEIN"/>
    <property type="match status" value="1"/>
</dbReference>
<gene>
    <name evidence="2" type="ORF">JJB74_04230</name>
</gene>
<dbReference type="Proteomes" id="UP000622890">
    <property type="component" value="Unassembled WGS sequence"/>
</dbReference>
<dbReference type="RefSeq" id="WP_200590535.1">
    <property type="nucleotide sequence ID" value="NZ_JAEPBG010000001.1"/>
</dbReference>